<accession>A0A1V5MHU5</accession>
<dbReference type="FunFam" id="2.70.150.10:FF:000020">
    <property type="entry name" value="Copper-exporting P-type ATPase A"/>
    <property type="match status" value="1"/>
</dbReference>
<feature type="transmembrane region" description="Helical" evidence="14">
    <location>
        <begin position="99"/>
        <end position="119"/>
    </location>
</feature>
<dbReference type="PANTHER" id="PTHR43520:SF8">
    <property type="entry name" value="P-TYPE CU(+) TRANSPORTER"/>
    <property type="match status" value="1"/>
</dbReference>
<dbReference type="InterPro" id="IPR027256">
    <property type="entry name" value="P-typ_ATPase_IB"/>
</dbReference>
<evidence type="ECO:0000259" key="15">
    <source>
        <dbReference type="PROSITE" id="PS50846"/>
    </source>
</evidence>
<dbReference type="Pfam" id="PF00122">
    <property type="entry name" value="E1-E2_ATPase"/>
    <property type="match status" value="1"/>
</dbReference>
<dbReference type="InterPro" id="IPR044492">
    <property type="entry name" value="P_typ_ATPase_HD_dom"/>
</dbReference>
<keyword evidence="5 14" id="KW-1003">Cell membrane</keyword>
<evidence type="ECO:0000256" key="1">
    <source>
        <dbReference type="ARBA" id="ARBA00004651"/>
    </source>
</evidence>
<dbReference type="InterPro" id="IPR023214">
    <property type="entry name" value="HAD_sf"/>
</dbReference>
<dbReference type="GO" id="GO:0043682">
    <property type="term" value="F:P-type divalent copper transporter activity"/>
    <property type="evidence" value="ECO:0007669"/>
    <property type="project" value="TreeGrafter"/>
</dbReference>
<evidence type="ECO:0000256" key="9">
    <source>
        <dbReference type="ARBA" id="ARBA00022840"/>
    </source>
</evidence>
<feature type="domain" description="HMA" evidence="15">
    <location>
        <begin position="8"/>
        <end position="74"/>
    </location>
</feature>
<dbReference type="Proteomes" id="UP000485484">
    <property type="component" value="Unassembled WGS sequence"/>
</dbReference>
<dbReference type="NCBIfam" id="TIGR01525">
    <property type="entry name" value="ATPase-IB_hvy"/>
    <property type="match status" value="1"/>
</dbReference>
<feature type="transmembrane region" description="Helical" evidence="14">
    <location>
        <begin position="690"/>
        <end position="709"/>
    </location>
</feature>
<dbReference type="InterPro" id="IPR001757">
    <property type="entry name" value="P_typ_ATPase"/>
</dbReference>
<dbReference type="AlphaFoldDB" id="A0A1V5MHU5"/>
<dbReference type="EC" id="7.2.2.8" evidence="3"/>
<dbReference type="NCBIfam" id="TIGR01511">
    <property type="entry name" value="ATPase-IB1_Cu"/>
    <property type="match status" value="1"/>
</dbReference>
<sequence>MKQEKKHNQVTFGVLGMHCASCVRTVEKSLRKIRGVGQVSVNLTEEKATVDYDPDRVTPEKIFRVTRAAGYEPVELQPEKPGEYRKTRAERADGLRRRFIFAISFAVPLMAVAMAGMLWPDLPMRTHQFLVLLQFLLATPVIGAGTIFYRPGVLGLFRNRAANMDTLITLGVGTAYLYSLFQSIRVWSGPLTAPPHLYYEVAAFLLAFILLGKFLEARARGRTSEAIQKLIALQPPTAVRIQSGREREVPVAAITPGDILVVRPGGRIPVDGVVTEGDSSVNESMVTGESIPVEKTAGSQVIGGTINLSGAFRFRAVRVGRETFLAQVIRLVETAQNSKAPVQEAADRIAAFFVPAVLFTAIAVLLFWLIRGEETSLALQTFISVLIIACPCALGLATPTAIITAAGKGAELGILFRNGQALQAAASIKAVVFDKTGTLTRGEPLVTDLVTYQGDENGLLRIAGGLEKNSEHPLAGALLKAAENRQIPLPDATGFRSEPGLGIEGRIEGSLYRFGSPRYFQKHQVDTSGAEADIGRLESEGKTVALLAEDRRLLGIAAVADPIKESAAAAVARLKTGGRRVILLTGDNRRTAAAVAERLGIEETRSEVLPGDKSKEIARLQSQGLKVAMVGDGINDAPALAQADLGLAVASGTDVAIETGSVVLVRNDPRDVAVALELGACAFRKIRQNLFWAFFYNIIAIPVAAGLLYPVNGFLLNPAVAGAAMSLSSLSVVGNSLLLKRFRPGQD</sequence>
<dbReference type="FunFam" id="3.30.70.100:FF:000005">
    <property type="entry name" value="Copper-exporting P-type ATPase A"/>
    <property type="match status" value="1"/>
</dbReference>
<dbReference type="GO" id="GO:0055070">
    <property type="term" value="P:copper ion homeostasis"/>
    <property type="evidence" value="ECO:0007669"/>
    <property type="project" value="TreeGrafter"/>
</dbReference>
<dbReference type="Gene3D" id="2.70.150.10">
    <property type="entry name" value="Calcium-transporting ATPase, cytoplasmic transduction domain A"/>
    <property type="match status" value="1"/>
</dbReference>
<dbReference type="GO" id="GO:0005507">
    <property type="term" value="F:copper ion binding"/>
    <property type="evidence" value="ECO:0007669"/>
    <property type="project" value="TreeGrafter"/>
</dbReference>
<keyword evidence="7 14" id="KW-0479">Metal-binding</keyword>
<organism evidence="16">
    <name type="scientific">candidate division TA06 bacterium ADurb.Bin417</name>
    <dbReference type="NCBI Taxonomy" id="1852828"/>
    <lineage>
        <taxon>Bacteria</taxon>
        <taxon>Bacteria division TA06</taxon>
    </lineage>
</organism>
<dbReference type="InterPro" id="IPR008250">
    <property type="entry name" value="ATPase_P-typ_transduc_dom_A_sf"/>
</dbReference>
<comment type="caution">
    <text evidence="16">The sequence shown here is derived from an EMBL/GenBank/DDBJ whole genome shotgun (WGS) entry which is preliminary data.</text>
</comment>
<dbReference type="GO" id="GO:0005886">
    <property type="term" value="C:plasma membrane"/>
    <property type="evidence" value="ECO:0007669"/>
    <property type="project" value="UniProtKB-SubCell"/>
</dbReference>
<gene>
    <name evidence="16" type="primary">actP</name>
    <name evidence="16" type="ORF">BWY73_00621</name>
</gene>
<dbReference type="InterPro" id="IPR059000">
    <property type="entry name" value="ATPase_P-type_domA"/>
</dbReference>
<dbReference type="InterPro" id="IPR023298">
    <property type="entry name" value="ATPase_P-typ_TM_dom_sf"/>
</dbReference>
<name>A0A1V5MHU5_UNCT6</name>
<dbReference type="Gene3D" id="3.30.70.100">
    <property type="match status" value="1"/>
</dbReference>
<keyword evidence="4" id="KW-0813">Transport</keyword>
<dbReference type="PANTHER" id="PTHR43520">
    <property type="entry name" value="ATP7, ISOFORM B"/>
    <property type="match status" value="1"/>
</dbReference>
<dbReference type="InterPro" id="IPR036163">
    <property type="entry name" value="HMA_dom_sf"/>
</dbReference>
<dbReference type="EMBL" id="MWAK01000066">
    <property type="protein sequence ID" value="OPZ92814.1"/>
    <property type="molecule type" value="Genomic_DNA"/>
</dbReference>
<feature type="transmembrane region" description="Helical" evidence="14">
    <location>
        <begin position="196"/>
        <end position="215"/>
    </location>
</feature>
<dbReference type="GO" id="GO:0016887">
    <property type="term" value="F:ATP hydrolysis activity"/>
    <property type="evidence" value="ECO:0007669"/>
    <property type="project" value="InterPro"/>
</dbReference>
<proteinExistence type="inferred from homology"/>
<evidence type="ECO:0000313" key="16">
    <source>
        <dbReference type="EMBL" id="OPZ92814.1"/>
    </source>
</evidence>
<dbReference type="SUPFAM" id="SSF81665">
    <property type="entry name" value="Calcium ATPase, transmembrane domain M"/>
    <property type="match status" value="1"/>
</dbReference>
<dbReference type="CDD" id="cd00371">
    <property type="entry name" value="HMA"/>
    <property type="match status" value="1"/>
</dbReference>
<keyword evidence="12" id="KW-0406">Ion transport</keyword>
<keyword evidence="13 14" id="KW-0472">Membrane</keyword>
<dbReference type="PROSITE" id="PS50846">
    <property type="entry name" value="HMA_2"/>
    <property type="match status" value="1"/>
</dbReference>
<reference evidence="16" key="1">
    <citation type="submission" date="2017-02" db="EMBL/GenBank/DDBJ databases">
        <title>Delving into the versatile metabolic prowess of the omnipresent phylum Bacteroidetes.</title>
        <authorList>
            <person name="Nobu M.K."/>
            <person name="Mei R."/>
            <person name="Narihiro T."/>
            <person name="Kuroda K."/>
            <person name="Liu W.-T."/>
        </authorList>
    </citation>
    <scope>NUCLEOTIDE SEQUENCE</scope>
    <source>
        <strain evidence="16">ADurb.Bin417</strain>
    </source>
</reference>
<evidence type="ECO:0000256" key="6">
    <source>
        <dbReference type="ARBA" id="ARBA00022692"/>
    </source>
</evidence>
<dbReference type="NCBIfam" id="TIGR01494">
    <property type="entry name" value="ATPase_P-type"/>
    <property type="match status" value="1"/>
</dbReference>
<dbReference type="SUPFAM" id="SSF55008">
    <property type="entry name" value="HMA, heavy metal-associated domain"/>
    <property type="match status" value="1"/>
</dbReference>
<comment type="similarity">
    <text evidence="2 14">Belongs to the cation transport ATPase (P-type) (TC 3.A.3) family. Type IB subfamily.</text>
</comment>
<comment type="subcellular location">
    <subcellularLocation>
        <location evidence="1">Cell membrane</location>
        <topology evidence="1">Multi-pass membrane protein</topology>
    </subcellularLocation>
</comment>
<dbReference type="InterPro" id="IPR023299">
    <property type="entry name" value="ATPase_P-typ_cyto_dom_N"/>
</dbReference>
<dbReference type="Gene3D" id="3.40.1110.10">
    <property type="entry name" value="Calcium-transporting ATPase, cytoplasmic domain N"/>
    <property type="match status" value="1"/>
</dbReference>
<dbReference type="GO" id="GO:0005524">
    <property type="term" value="F:ATP binding"/>
    <property type="evidence" value="ECO:0007669"/>
    <property type="project" value="UniProtKB-UniRule"/>
</dbReference>
<dbReference type="CDD" id="cd02094">
    <property type="entry name" value="P-type_ATPase_Cu-like"/>
    <property type="match status" value="1"/>
</dbReference>
<keyword evidence="11 14" id="KW-1133">Transmembrane helix</keyword>
<evidence type="ECO:0000256" key="11">
    <source>
        <dbReference type="ARBA" id="ARBA00022989"/>
    </source>
</evidence>
<feature type="transmembrane region" description="Helical" evidence="14">
    <location>
        <begin position="161"/>
        <end position="181"/>
    </location>
</feature>
<feature type="transmembrane region" description="Helical" evidence="14">
    <location>
        <begin position="382"/>
        <end position="407"/>
    </location>
</feature>
<feature type="transmembrane region" description="Helical" evidence="14">
    <location>
        <begin position="131"/>
        <end position="149"/>
    </location>
</feature>
<evidence type="ECO:0000256" key="7">
    <source>
        <dbReference type="ARBA" id="ARBA00022723"/>
    </source>
</evidence>
<feature type="transmembrane region" description="Helical" evidence="14">
    <location>
        <begin position="715"/>
        <end position="739"/>
    </location>
</feature>
<dbReference type="InterPro" id="IPR006121">
    <property type="entry name" value="HMA_dom"/>
</dbReference>
<keyword evidence="8 14" id="KW-0547">Nucleotide-binding</keyword>
<dbReference type="PROSITE" id="PS00154">
    <property type="entry name" value="ATPASE_E1_E2"/>
    <property type="match status" value="1"/>
</dbReference>
<evidence type="ECO:0000256" key="13">
    <source>
        <dbReference type="ARBA" id="ARBA00023136"/>
    </source>
</evidence>
<dbReference type="SFLD" id="SFLDF00027">
    <property type="entry name" value="p-type_atpase"/>
    <property type="match status" value="1"/>
</dbReference>
<evidence type="ECO:0000256" key="8">
    <source>
        <dbReference type="ARBA" id="ARBA00022741"/>
    </source>
</evidence>
<keyword evidence="10" id="KW-1278">Translocase</keyword>
<dbReference type="GO" id="GO:0140581">
    <property type="term" value="F:P-type monovalent copper transporter activity"/>
    <property type="evidence" value="ECO:0007669"/>
    <property type="project" value="UniProtKB-EC"/>
</dbReference>
<evidence type="ECO:0000256" key="12">
    <source>
        <dbReference type="ARBA" id="ARBA00023065"/>
    </source>
</evidence>
<protein>
    <recommendedName>
        <fullName evidence="3">P-type Cu(+) transporter</fullName>
        <ecNumber evidence="3">7.2.2.8</ecNumber>
    </recommendedName>
</protein>
<evidence type="ECO:0000256" key="5">
    <source>
        <dbReference type="ARBA" id="ARBA00022475"/>
    </source>
</evidence>
<dbReference type="PROSITE" id="PS01047">
    <property type="entry name" value="HMA_1"/>
    <property type="match status" value="1"/>
</dbReference>
<evidence type="ECO:0000256" key="10">
    <source>
        <dbReference type="ARBA" id="ARBA00022967"/>
    </source>
</evidence>
<feature type="transmembrane region" description="Helical" evidence="14">
    <location>
        <begin position="349"/>
        <end position="370"/>
    </location>
</feature>
<dbReference type="SUPFAM" id="SSF81653">
    <property type="entry name" value="Calcium ATPase, transduction domain A"/>
    <property type="match status" value="1"/>
</dbReference>
<keyword evidence="6 14" id="KW-0812">Transmembrane</keyword>
<keyword evidence="9 14" id="KW-0067">ATP-binding</keyword>
<dbReference type="Pfam" id="PF00702">
    <property type="entry name" value="Hydrolase"/>
    <property type="match status" value="1"/>
</dbReference>
<dbReference type="InterPro" id="IPR036412">
    <property type="entry name" value="HAD-like_sf"/>
</dbReference>
<dbReference type="SFLD" id="SFLDS00003">
    <property type="entry name" value="Haloacid_Dehalogenase"/>
    <property type="match status" value="1"/>
</dbReference>
<evidence type="ECO:0000256" key="3">
    <source>
        <dbReference type="ARBA" id="ARBA00012517"/>
    </source>
</evidence>
<dbReference type="Gene3D" id="3.40.50.1000">
    <property type="entry name" value="HAD superfamily/HAD-like"/>
    <property type="match status" value="1"/>
</dbReference>
<dbReference type="InterPro" id="IPR017969">
    <property type="entry name" value="Heavy-metal-associated_CS"/>
</dbReference>
<dbReference type="InterPro" id="IPR018303">
    <property type="entry name" value="ATPase_P-typ_P_site"/>
</dbReference>
<evidence type="ECO:0000256" key="4">
    <source>
        <dbReference type="ARBA" id="ARBA00022448"/>
    </source>
</evidence>
<evidence type="ECO:0000256" key="14">
    <source>
        <dbReference type="RuleBase" id="RU362081"/>
    </source>
</evidence>
<keyword evidence="16" id="KW-0378">Hydrolase</keyword>
<dbReference type="PRINTS" id="PR00943">
    <property type="entry name" value="CUATPASE"/>
</dbReference>
<dbReference type="SFLD" id="SFLDG00002">
    <property type="entry name" value="C1.7:_P-type_atpase_like"/>
    <property type="match status" value="1"/>
</dbReference>
<evidence type="ECO:0000256" key="2">
    <source>
        <dbReference type="ARBA" id="ARBA00006024"/>
    </source>
</evidence>
<dbReference type="Pfam" id="PF00403">
    <property type="entry name" value="HMA"/>
    <property type="match status" value="1"/>
</dbReference>
<dbReference type="SUPFAM" id="SSF56784">
    <property type="entry name" value="HAD-like"/>
    <property type="match status" value="1"/>
</dbReference>
<dbReference type="PRINTS" id="PR00119">
    <property type="entry name" value="CATATPASE"/>
</dbReference>